<accession>A0A3D0KFZ9</accession>
<evidence type="ECO:0000256" key="8">
    <source>
        <dbReference type="ARBA" id="ARBA00012016"/>
    </source>
</evidence>
<comment type="catalytic activity">
    <reaction evidence="2">
        <text>adenosylcob(III)inamide phosphate + GTP + H(+) = adenosylcob(III)inamide-GDP + diphosphate</text>
        <dbReference type="Rhea" id="RHEA:22712"/>
        <dbReference type="ChEBI" id="CHEBI:15378"/>
        <dbReference type="ChEBI" id="CHEBI:33019"/>
        <dbReference type="ChEBI" id="CHEBI:37565"/>
        <dbReference type="ChEBI" id="CHEBI:58502"/>
        <dbReference type="ChEBI" id="CHEBI:60487"/>
        <dbReference type="EC" id="2.7.7.62"/>
    </reaction>
</comment>
<evidence type="ECO:0000256" key="5">
    <source>
        <dbReference type="ARBA" id="ARBA00004692"/>
    </source>
</evidence>
<comment type="caution">
    <text evidence="18">The sequence shown here is derived from an EMBL/GenBank/DDBJ whole genome shotgun (WGS) entry which is preliminary data.</text>
</comment>
<keyword evidence="15" id="KW-0342">GTP-binding</keyword>
<comment type="catalytic activity">
    <reaction evidence="3">
        <text>adenosylcob(III)inamide + GTP = adenosylcob(III)inamide phosphate + GDP + H(+)</text>
        <dbReference type="Rhea" id="RHEA:15765"/>
        <dbReference type="ChEBI" id="CHEBI:2480"/>
        <dbReference type="ChEBI" id="CHEBI:15378"/>
        <dbReference type="ChEBI" id="CHEBI:37565"/>
        <dbReference type="ChEBI" id="CHEBI:58189"/>
        <dbReference type="ChEBI" id="CHEBI:58502"/>
        <dbReference type="EC" id="2.7.1.156"/>
    </reaction>
</comment>
<dbReference type="GO" id="GO:0005525">
    <property type="term" value="F:GTP binding"/>
    <property type="evidence" value="ECO:0007669"/>
    <property type="project" value="UniProtKB-KW"/>
</dbReference>
<evidence type="ECO:0000256" key="7">
    <source>
        <dbReference type="ARBA" id="ARBA00007490"/>
    </source>
</evidence>
<evidence type="ECO:0000256" key="9">
    <source>
        <dbReference type="ARBA" id="ARBA00012523"/>
    </source>
</evidence>
<evidence type="ECO:0000256" key="15">
    <source>
        <dbReference type="ARBA" id="ARBA00023134"/>
    </source>
</evidence>
<gene>
    <name evidence="18" type="ORF">DEO68_09790</name>
</gene>
<evidence type="ECO:0000256" key="13">
    <source>
        <dbReference type="ARBA" id="ARBA00022777"/>
    </source>
</evidence>
<dbReference type="InterPro" id="IPR027417">
    <property type="entry name" value="P-loop_NTPase"/>
</dbReference>
<dbReference type="UniPathway" id="UPA00148">
    <property type="reaction ID" value="UER00236"/>
</dbReference>
<comment type="pathway">
    <text evidence="6">Cofactor biosynthesis; adenosylcobalamin biosynthesis; adenosylcobalamin from cob(II)yrinate a,c-diamide: step 5/7.</text>
</comment>
<sequence>MQLFIGGACAGKRDVVKARFPSAVWWRLSPGQRLHEATHIMQPNVPLVLYGVFEWLAAVLHSDMSSDASRAQWRGDLESLATAAQTHGVTLVVIMNELGRGIVPIARDQRRLRDLSGWFSQDAAAQSEQVWHVRHGLVQALKA</sequence>
<dbReference type="Gene3D" id="3.40.50.300">
    <property type="entry name" value="P-loop containing nucleotide triphosphate hydrolases"/>
    <property type="match status" value="1"/>
</dbReference>
<dbReference type="GO" id="GO:0009236">
    <property type="term" value="P:cobalamin biosynthetic process"/>
    <property type="evidence" value="ECO:0007669"/>
    <property type="project" value="UniProtKB-UniPathway"/>
</dbReference>
<evidence type="ECO:0000256" key="17">
    <source>
        <dbReference type="ARBA" id="ARBA00030571"/>
    </source>
</evidence>
<keyword evidence="13 18" id="KW-0418">Kinase</keyword>
<dbReference type="GO" id="GO:0008820">
    <property type="term" value="F:cobinamide phosphate guanylyltransferase activity"/>
    <property type="evidence" value="ECO:0007669"/>
    <property type="project" value="UniProtKB-EC"/>
</dbReference>
<proteinExistence type="inferred from homology"/>
<evidence type="ECO:0000256" key="11">
    <source>
        <dbReference type="ARBA" id="ARBA00022679"/>
    </source>
</evidence>
<evidence type="ECO:0000256" key="14">
    <source>
        <dbReference type="ARBA" id="ARBA00022840"/>
    </source>
</evidence>
<evidence type="ECO:0000256" key="6">
    <source>
        <dbReference type="ARBA" id="ARBA00005159"/>
    </source>
</evidence>
<dbReference type="AlphaFoldDB" id="A0A3D0KFZ9"/>
<evidence type="ECO:0000256" key="1">
    <source>
        <dbReference type="ARBA" id="ARBA00000312"/>
    </source>
</evidence>
<evidence type="ECO:0000256" key="4">
    <source>
        <dbReference type="ARBA" id="ARBA00003889"/>
    </source>
</evidence>
<comment type="pathway">
    <text evidence="5">Cofactor biosynthesis; adenosylcobalamin biosynthesis; adenosylcobalamin from cob(II)yrinate a,c-diamide: step 6/7.</text>
</comment>
<dbReference type="InterPro" id="IPR003203">
    <property type="entry name" value="CobU/CobP"/>
</dbReference>
<dbReference type="EC" id="2.7.1.156" evidence="8"/>
<evidence type="ECO:0000256" key="16">
    <source>
        <dbReference type="ARBA" id="ARBA00029570"/>
    </source>
</evidence>
<dbReference type="Pfam" id="PF02283">
    <property type="entry name" value="CobU"/>
    <property type="match status" value="1"/>
</dbReference>
<keyword evidence="14" id="KW-0067">ATP-binding</keyword>
<comment type="catalytic activity">
    <reaction evidence="1">
        <text>adenosylcob(III)inamide + ATP = adenosylcob(III)inamide phosphate + ADP + H(+)</text>
        <dbReference type="Rhea" id="RHEA:15769"/>
        <dbReference type="ChEBI" id="CHEBI:2480"/>
        <dbReference type="ChEBI" id="CHEBI:15378"/>
        <dbReference type="ChEBI" id="CHEBI:30616"/>
        <dbReference type="ChEBI" id="CHEBI:58502"/>
        <dbReference type="ChEBI" id="CHEBI:456216"/>
        <dbReference type="EC" id="2.7.1.156"/>
    </reaction>
</comment>
<evidence type="ECO:0000256" key="3">
    <source>
        <dbReference type="ARBA" id="ARBA00001522"/>
    </source>
</evidence>
<name>A0A3D0KFZ9_9GAMM</name>
<dbReference type="PANTHER" id="PTHR34848:SF1">
    <property type="entry name" value="BIFUNCTIONAL ADENOSYLCOBALAMIN BIOSYNTHESIS PROTEIN COBU"/>
    <property type="match status" value="1"/>
</dbReference>
<keyword evidence="12" id="KW-0547">Nucleotide-binding</keyword>
<protein>
    <recommendedName>
        <fullName evidence="16">Adenosylcobinamide kinase</fullName>
        <ecNumber evidence="8">2.7.1.156</ecNumber>
        <ecNumber evidence="9">2.7.7.62</ecNumber>
    </recommendedName>
    <alternativeName>
        <fullName evidence="17">Adenosylcobinamide-phosphate guanylyltransferase</fullName>
    </alternativeName>
</protein>
<dbReference type="EC" id="2.7.7.62" evidence="9"/>
<keyword evidence="10" id="KW-0169">Cobalamin biosynthesis</keyword>
<dbReference type="GO" id="GO:0043752">
    <property type="term" value="F:adenosylcobinamide kinase activity"/>
    <property type="evidence" value="ECO:0007669"/>
    <property type="project" value="UniProtKB-EC"/>
</dbReference>
<evidence type="ECO:0000256" key="2">
    <source>
        <dbReference type="ARBA" id="ARBA00000711"/>
    </source>
</evidence>
<dbReference type="GO" id="GO:0005524">
    <property type="term" value="F:ATP binding"/>
    <property type="evidence" value="ECO:0007669"/>
    <property type="project" value="UniProtKB-KW"/>
</dbReference>
<reference evidence="18" key="1">
    <citation type="journal article" date="2018" name="Nat. Biotechnol.">
        <title>A standardized bacterial taxonomy based on genome phylogeny substantially revises the tree of life.</title>
        <authorList>
            <person name="Parks D.H."/>
            <person name="Chuvochina M."/>
            <person name="Waite D.W."/>
            <person name="Rinke C."/>
            <person name="Skarshewski A."/>
            <person name="Chaumeil P.A."/>
            <person name="Hugenholtz P."/>
        </authorList>
    </citation>
    <scope>NUCLEOTIDE SEQUENCE [LARGE SCALE GENOMIC DNA]</scope>
    <source>
        <strain evidence="18">UBA11284</strain>
    </source>
</reference>
<evidence type="ECO:0000256" key="10">
    <source>
        <dbReference type="ARBA" id="ARBA00022573"/>
    </source>
</evidence>
<organism evidence="18">
    <name type="scientific">Halomonas campaniensis</name>
    <dbReference type="NCBI Taxonomy" id="213554"/>
    <lineage>
        <taxon>Bacteria</taxon>
        <taxon>Pseudomonadati</taxon>
        <taxon>Pseudomonadota</taxon>
        <taxon>Gammaproteobacteria</taxon>
        <taxon>Oceanospirillales</taxon>
        <taxon>Halomonadaceae</taxon>
        <taxon>Halomonas</taxon>
    </lineage>
</organism>
<dbReference type="SUPFAM" id="SSF52540">
    <property type="entry name" value="P-loop containing nucleoside triphosphate hydrolases"/>
    <property type="match status" value="1"/>
</dbReference>
<comment type="function">
    <text evidence="4">Catalyzes ATP-dependent phosphorylation of adenosylcobinamide and addition of GMP to adenosylcobinamide phosphate.</text>
</comment>
<dbReference type="EMBL" id="DOTR01000049">
    <property type="protein sequence ID" value="HCA02458.1"/>
    <property type="molecule type" value="Genomic_DNA"/>
</dbReference>
<dbReference type="PANTHER" id="PTHR34848">
    <property type="match status" value="1"/>
</dbReference>
<keyword evidence="11" id="KW-0808">Transferase</keyword>
<evidence type="ECO:0000256" key="12">
    <source>
        <dbReference type="ARBA" id="ARBA00022741"/>
    </source>
</evidence>
<comment type="similarity">
    <text evidence="7">Belongs to the CobU/CobP family.</text>
</comment>
<evidence type="ECO:0000313" key="18">
    <source>
        <dbReference type="EMBL" id="HCA02458.1"/>
    </source>
</evidence>